<dbReference type="Pfam" id="PF10134">
    <property type="entry name" value="RPA"/>
    <property type="match status" value="1"/>
</dbReference>
<dbReference type="Proteomes" id="UP001155034">
    <property type="component" value="Unassembled WGS sequence"/>
</dbReference>
<comment type="caution">
    <text evidence="1">The sequence shown here is derived from an EMBL/GenBank/DDBJ whole genome shotgun (WGS) entry which is preliminary data.</text>
</comment>
<gene>
    <name evidence="1" type="ORF">GGP82_003412</name>
</gene>
<accession>A0A9X2Z1L4</accession>
<name>A0A9X2Z1L4_9BACT</name>
<protein>
    <submittedName>
        <fullName evidence="1">Plasmid replication initiation protein</fullName>
    </submittedName>
</protein>
<evidence type="ECO:0000313" key="1">
    <source>
        <dbReference type="EMBL" id="MCS3866829.1"/>
    </source>
</evidence>
<dbReference type="EMBL" id="JANTYZ010000022">
    <property type="protein sequence ID" value="MCS3866829.1"/>
    <property type="molecule type" value="Genomic_DNA"/>
</dbReference>
<organism evidence="1 2">
    <name type="scientific">Salinibacter ruber</name>
    <dbReference type="NCBI Taxonomy" id="146919"/>
    <lineage>
        <taxon>Bacteria</taxon>
        <taxon>Pseudomonadati</taxon>
        <taxon>Rhodothermota</taxon>
        <taxon>Rhodothermia</taxon>
        <taxon>Rhodothermales</taxon>
        <taxon>Salinibacteraceae</taxon>
        <taxon>Salinibacter</taxon>
    </lineage>
</organism>
<proteinExistence type="predicted"/>
<reference evidence="1" key="1">
    <citation type="submission" date="2022-08" db="EMBL/GenBank/DDBJ databases">
        <title>Genomic Encyclopedia of Type Strains, Phase V (KMG-V): Genome sequencing to study the core and pangenomes of soil and plant-associated prokaryotes.</title>
        <authorList>
            <person name="Whitman W."/>
        </authorList>
    </citation>
    <scope>NUCLEOTIDE SEQUENCE</scope>
    <source>
        <strain evidence="1">SP2016B</strain>
    </source>
</reference>
<dbReference type="InterPro" id="IPR018777">
    <property type="entry name" value="Replication_initiator_prot_A"/>
</dbReference>
<sequence length="304" mass="36127">MLMGNRDRRGNSTITEDLPVQCELFPEETQRDHRELMAHPFAAFSKDLNEITYRRQYSSGRTVELEVTSSSTYGMATIHDFDVVLYVISVIREAMNRGEEPPRTVTFTPRQFLKWSDRSTSGRGYDHLYNALERLATTSVKTTVMQQESRRENLEPWLAWTIHLREDGETLQRNDQITIRLNSWLWKSVAEHEFVLAIDREYFSLRSSYERFLYRVFRKSVGQDNFWGWKMNTLYQKAGTNVKFAHFAYKIRQRAERDNLPRYRLSVLEEESGGEWVRAYDRDFWQACLRGEKQVPKKPWEIGH</sequence>
<dbReference type="AlphaFoldDB" id="A0A9X2Z1L4"/>
<evidence type="ECO:0000313" key="2">
    <source>
        <dbReference type="Proteomes" id="UP001155034"/>
    </source>
</evidence>